<comment type="caution">
    <text evidence="1">The sequence shown here is derived from an EMBL/GenBank/DDBJ whole genome shotgun (WGS) entry which is preliminary data.</text>
</comment>
<evidence type="ECO:0008006" key="3">
    <source>
        <dbReference type="Google" id="ProtNLM"/>
    </source>
</evidence>
<evidence type="ECO:0000313" key="2">
    <source>
        <dbReference type="Proteomes" id="UP000534186"/>
    </source>
</evidence>
<dbReference type="AlphaFoldDB" id="A0A7Y9T4W7"/>
<dbReference type="EMBL" id="JACCCV010000001">
    <property type="protein sequence ID" value="NYF51719.1"/>
    <property type="molecule type" value="Genomic_DNA"/>
</dbReference>
<dbReference type="InterPro" id="IPR025630">
    <property type="entry name" value="DUF4288"/>
</dbReference>
<evidence type="ECO:0000313" key="1">
    <source>
        <dbReference type="EMBL" id="NYF51719.1"/>
    </source>
</evidence>
<accession>A0A7Y9T4W7</accession>
<protein>
    <recommendedName>
        <fullName evidence="3">DUF4288 domain-containing protein</fullName>
    </recommendedName>
</protein>
<dbReference type="Proteomes" id="UP000534186">
    <property type="component" value="Unassembled WGS sequence"/>
</dbReference>
<reference evidence="1 2" key="1">
    <citation type="submission" date="2020-07" db="EMBL/GenBank/DDBJ databases">
        <title>Genomic Encyclopedia of Type Strains, Phase IV (KMG-V): Genome sequencing to study the core and pangenomes of soil and plant-associated prokaryotes.</title>
        <authorList>
            <person name="Whitman W."/>
        </authorList>
    </citation>
    <scope>NUCLEOTIDE SEQUENCE [LARGE SCALE GENOMIC DNA]</scope>
    <source>
        <strain evidence="1 2">M8UP30</strain>
    </source>
</reference>
<proteinExistence type="predicted"/>
<sequence length="138" mass="15596">MSKTKWIPKDMEWFLADMIQELKVAGAEDSTVWINTHLIRASSPDEAYEKALNRGKLYEDSWTNTSGEQVVSQFRGLRDLLLVYEKLEDGAEIMWEEQEDVSEQSIQEMIKPRAQLGAIEAHGAKRGKASTGGSNHVN</sequence>
<name>A0A7Y9T4W7_9BACT</name>
<dbReference type="Pfam" id="PF14119">
    <property type="entry name" value="DUF4288"/>
    <property type="match status" value="1"/>
</dbReference>
<gene>
    <name evidence="1" type="ORF">HDF12_002084</name>
</gene>
<organism evidence="1 2">
    <name type="scientific">Tunturiibacter lichenicola</name>
    <dbReference type="NCBI Taxonomy" id="2051959"/>
    <lineage>
        <taxon>Bacteria</taxon>
        <taxon>Pseudomonadati</taxon>
        <taxon>Acidobacteriota</taxon>
        <taxon>Terriglobia</taxon>
        <taxon>Terriglobales</taxon>
        <taxon>Acidobacteriaceae</taxon>
        <taxon>Tunturiibacter</taxon>
    </lineage>
</organism>